<feature type="non-terminal residue" evidence="1">
    <location>
        <position position="1"/>
    </location>
</feature>
<dbReference type="EMBL" id="LXQA010175909">
    <property type="protein sequence ID" value="MCI29937.1"/>
    <property type="molecule type" value="Genomic_DNA"/>
</dbReference>
<comment type="caution">
    <text evidence="1">The sequence shown here is derived from an EMBL/GenBank/DDBJ whole genome shotgun (WGS) entry which is preliminary data.</text>
</comment>
<sequence>VEDAVIRYLNRKAAGRDAHEGN</sequence>
<dbReference type="Proteomes" id="UP000265520">
    <property type="component" value="Unassembled WGS sequence"/>
</dbReference>
<dbReference type="AlphaFoldDB" id="A0A392R101"/>
<protein>
    <submittedName>
        <fullName evidence="1">Uncharacterized protein</fullName>
    </submittedName>
</protein>
<organism evidence="1 2">
    <name type="scientific">Trifolium medium</name>
    <dbReference type="NCBI Taxonomy" id="97028"/>
    <lineage>
        <taxon>Eukaryota</taxon>
        <taxon>Viridiplantae</taxon>
        <taxon>Streptophyta</taxon>
        <taxon>Embryophyta</taxon>
        <taxon>Tracheophyta</taxon>
        <taxon>Spermatophyta</taxon>
        <taxon>Magnoliopsida</taxon>
        <taxon>eudicotyledons</taxon>
        <taxon>Gunneridae</taxon>
        <taxon>Pentapetalae</taxon>
        <taxon>rosids</taxon>
        <taxon>fabids</taxon>
        <taxon>Fabales</taxon>
        <taxon>Fabaceae</taxon>
        <taxon>Papilionoideae</taxon>
        <taxon>50 kb inversion clade</taxon>
        <taxon>NPAAA clade</taxon>
        <taxon>Hologalegina</taxon>
        <taxon>IRL clade</taxon>
        <taxon>Trifolieae</taxon>
        <taxon>Trifolium</taxon>
    </lineage>
</organism>
<accession>A0A392R101</accession>
<name>A0A392R101_9FABA</name>
<keyword evidence="2" id="KW-1185">Reference proteome</keyword>
<reference evidence="1 2" key="1">
    <citation type="journal article" date="2018" name="Front. Plant Sci.">
        <title>Red Clover (Trifolium pratense) and Zigzag Clover (T. medium) - A Picture of Genomic Similarities and Differences.</title>
        <authorList>
            <person name="Dluhosova J."/>
            <person name="Istvanek J."/>
            <person name="Nedelnik J."/>
            <person name="Repkova J."/>
        </authorList>
    </citation>
    <scope>NUCLEOTIDE SEQUENCE [LARGE SCALE GENOMIC DNA]</scope>
    <source>
        <strain evidence="2">cv. 10/8</strain>
        <tissue evidence="1">Leaf</tissue>
    </source>
</reference>
<proteinExistence type="predicted"/>
<evidence type="ECO:0000313" key="1">
    <source>
        <dbReference type="EMBL" id="MCI29937.1"/>
    </source>
</evidence>
<evidence type="ECO:0000313" key="2">
    <source>
        <dbReference type="Proteomes" id="UP000265520"/>
    </source>
</evidence>